<dbReference type="Gene3D" id="2.10.270.10">
    <property type="entry name" value="Cholin Binding"/>
    <property type="match status" value="2"/>
</dbReference>
<dbReference type="SUPFAM" id="SSF69360">
    <property type="entry name" value="Cell wall binding repeat"/>
    <property type="match status" value="1"/>
</dbReference>
<dbReference type="PROSITE" id="PS51170">
    <property type="entry name" value="CW"/>
    <property type="match status" value="3"/>
</dbReference>
<reference evidence="5 6" key="1">
    <citation type="submission" date="2018-08" db="EMBL/GenBank/DDBJ databases">
        <title>A genome reference for cultivated species of the human gut microbiota.</title>
        <authorList>
            <person name="Zou Y."/>
            <person name="Xue W."/>
            <person name="Luo G."/>
        </authorList>
    </citation>
    <scope>NUCLEOTIDE SEQUENCE [LARGE SCALE GENOMIC DNA]</scope>
    <source>
        <strain evidence="5 6">AF19-13AC</strain>
    </source>
</reference>
<dbReference type="RefSeq" id="WP_117502531.1">
    <property type="nucleotide sequence ID" value="NZ_QTJW01000010.1"/>
</dbReference>
<dbReference type="Proteomes" id="UP000261023">
    <property type="component" value="Unassembled WGS sequence"/>
</dbReference>
<evidence type="ECO:0000256" key="3">
    <source>
        <dbReference type="SAM" id="MobiDB-lite"/>
    </source>
</evidence>
<gene>
    <name evidence="5" type="ORF">DWX31_15460</name>
</gene>
<feature type="non-terminal residue" evidence="5">
    <location>
        <position position="1"/>
    </location>
</feature>
<organism evidence="5 6">
    <name type="scientific">Hungatella hathewayi</name>
    <dbReference type="NCBI Taxonomy" id="154046"/>
    <lineage>
        <taxon>Bacteria</taxon>
        <taxon>Bacillati</taxon>
        <taxon>Bacillota</taxon>
        <taxon>Clostridia</taxon>
        <taxon>Lachnospirales</taxon>
        <taxon>Lachnospiraceae</taxon>
        <taxon>Hungatella</taxon>
    </lineage>
</organism>
<evidence type="ECO:0000256" key="2">
    <source>
        <dbReference type="PROSITE-ProRule" id="PRU00591"/>
    </source>
</evidence>
<dbReference type="Pfam" id="PF01473">
    <property type="entry name" value="Choline_bind_1"/>
    <property type="match status" value="3"/>
</dbReference>
<evidence type="ECO:0000313" key="6">
    <source>
        <dbReference type="Proteomes" id="UP000261023"/>
    </source>
</evidence>
<accession>A0A3E3DJM4</accession>
<dbReference type="EMBL" id="QTJW01000010">
    <property type="protein sequence ID" value="RGD69462.1"/>
    <property type="molecule type" value="Genomic_DNA"/>
</dbReference>
<feature type="signal peptide" evidence="4">
    <location>
        <begin position="1"/>
        <end position="49"/>
    </location>
</feature>
<feature type="chain" id="PRO_5017679654" evidence="4">
    <location>
        <begin position="50"/>
        <end position="428"/>
    </location>
</feature>
<proteinExistence type="predicted"/>
<evidence type="ECO:0000313" key="5">
    <source>
        <dbReference type="EMBL" id="RGD69462.1"/>
    </source>
</evidence>
<comment type="caution">
    <text evidence="5">The sequence shown here is derived from an EMBL/GenBank/DDBJ whole genome shotgun (WGS) entry which is preliminary data.</text>
</comment>
<dbReference type="AlphaFoldDB" id="A0A3E3DJM4"/>
<evidence type="ECO:0000256" key="4">
    <source>
        <dbReference type="SAM" id="SignalP"/>
    </source>
</evidence>
<dbReference type="InterPro" id="IPR018337">
    <property type="entry name" value="Cell_wall/Cho-bd_repeat"/>
</dbReference>
<sequence length="428" mass="48240">KMDKSLLAVRNINHKYIVVGKECVFLKKRWAAAVAVSMLLSLGSVMAAAADETGTVQTENTTSESGTAENGTAEKGNSANGTAENGTAENGNSANGTSENTAGQVSEADSGNEVKGTWKQEDGGWRYYDEAGTYKKNSWEQIGGYWYHFGKDGLMAVGWQKIGGYNYCFRETGDLAIGWCYNDDDEKWYNFDADGTAKKGWFQDEDGSWYWFSTRGEMASSGYKSIDGKRYYFFEDGQMAANQYVGLFYMDENGQRDKRYDIVIEGKSKESSVASETKEEITAALEHIPRGWIKYFVDHGWEILYYPDKEYFSAPESDGSTYYVYHKLDTSYRKIKFCKPEGLTQAFGEYIGYAADCFDSDSQFAVDLAMNKGNVDEFVDVPDYYTNNMQFYFGKLVEAYLSDNDTRTAMEADSPQVCEILRKVLYAR</sequence>
<keyword evidence="1" id="KW-0677">Repeat</keyword>
<feature type="repeat" description="Cell wall-binding" evidence="2">
    <location>
        <begin position="198"/>
        <end position="218"/>
    </location>
</feature>
<feature type="region of interest" description="Disordered" evidence="3">
    <location>
        <begin position="54"/>
        <end position="117"/>
    </location>
</feature>
<name>A0A3E3DJM4_9FIRM</name>
<keyword evidence="4" id="KW-0732">Signal</keyword>
<feature type="compositionally biased region" description="Polar residues" evidence="3">
    <location>
        <begin position="54"/>
        <end position="109"/>
    </location>
</feature>
<feature type="repeat" description="Cell wall-binding" evidence="2">
    <location>
        <begin position="220"/>
        <end position="239"/>
    </location>
</feature>
<dbReference type="OrthoDB" id="1885789at2"/>
<evidence type="ECO:0000256" key="1">
    <source>
        <dbReference type="ARBA" id="ARBA00022737"/>
    </source>
</evidence>
<protein>
    <submittedName>
        <fullName evidence="5">Cell wall-binding protein</fullName>
    </submittedName>
</protein>
<feature type="repeat" description="Cell wall-binding" evidence="2">
    <location>
        <begin position="136"/>
        <end position="155"/>
    </location>
</feature>